<sequence>MIEFSNPIYLSLRIFAPAFVPQLLFLNRVQWGYFFSSTTRCTLRSCLRKYSLKLLLWLKGNYFVNPFSCFSFSFSFLSLSVFMGSYHFSNVGQGFSGNIGFFPSLFVGSEGPTLSMGPKPEMGLQILSPTVSQP</sequence>
<keyword evidence="2" id="KW-1185">Reference proteome</keyword>
<dbReference type="AlphaFoldDB" id="A0ABD1MM82"/>
<evidence type="ECO:0000313" key="2">
    <source>
        <dbReference type="Proteomes" id="UP001603857"/>
    </source>
</evidence>
<dbReference type="Proteomes" id="UP001603857">
    <property type="component" value="Unassembled WGS sequence"/>
</dbReference>
<reference evidence="1 2" key="1">
    <citation type="submission" date="2024-08" db="EMBL/GenBank/DDBJ databases">
        <title>Insights into the chromosomal genome structure of Flemingia macrophylla.</title>
        <authorList>
            <person name="Ding Y."/>
            <person name="Zhao Y."/>
            <person name="Bi W."/>
            <person name="Wu M."/>
            <person name="Zhao G."/>
            <person name="Gong Y."/>
            <person name="Li W."/>
            <person name="Zhang P."/>
        </authorList>
    </citation>
    <scope>NUCLEOTIDE SEQUENCE [LARGE SCALE GENOMIC DNA]</scope>
    <source>
        <strain evidence="1">DYQJB</strain>
        <tissue evidence="1">Leaf</tissue>
    </source>
</reference>
<accession>A0ABD1MM82</accession>
<dbReference type="EMBL" id="JBGMDY010000004">
    <property type="protein sequence ID" value="KAL2336923.1"/>
    <property type="molecule type" value="Genomic_DNA"/>
</dbReference>
<gene>
    <name evidence="1" type="ORF">Fmac_011369</name>
</gene>
<name>A0ABD1MM82_9FABA</name>
<proteinExistence type="predicted"/>
<evidence type="ECO:0000313" key="1">
    <source>
        <dbReference type="EMBL" id="KAL2336923.1"/>
    </source>
</evidence>
<protein>
    <submittedName>
        <fullName evidence="1">Uncharacterized protein</fullName>
    </submittedName>
</protein>
<organism evidence="1 2">
    <name type="scientific">Flemingia macrophylla</name>
    <dbReference type="NCBI Taxonomy" id="520843"/>
    <lineage>
        <taxon>Eukaryota</taxon>
        <taxon>Viridiplantae</taxon>
        <taxon>Streptophyta</taxon>
        <taxon>Embryophyta</taxon>
        <taxon>Tracheophyta</taxon>
        <taxon>Spermatophyta</taxon>
        <taxon>Magnoliopsida</taxon>
        <taxon>eudicotyledons</taxon>
        <taxon>Gunneridae</taxon>
        <taxon>Pentapetalae</taxon>
        <taxon>rosids</taxon>
        <taxon>fabids</taxon>
        <taxon>Fabales</taxon>
        <taxon>Fabaceae</taxon>
        <taxon>Papilionoideae</taxon>
        <taxon>50 kb inversion clade</taxon>
        <taxon>NPAAA clade</taxon>
        <taxon>indigoferoid/millettioid clade</taxon>
        <taxon>Phaseoleae</taxon>
        <taxon>Flemingia</taxon>
    </lineage>
</organism>
<comment type="caution">
    <text evidence="1">The sequence shown here is derived from an EMBL/GenBank/DDBJ whole genome shotgun (WGS) entry which is preliminary data.</text>
</comment>